<feature type="chain" id="PRO_5031079246" description="PorT family protein" evidence="1">
    <location>
        <begin position="21"/>
        <end position="253"/>
    </location>
</feature>
<feature type="signal peptide" evidence="1">
    <location>
        <begin position="1"/>
        <end position="20"/>
    </location>
</feature>
<accession>A0A7W5ZM40</accession>
<organism evidence="2 3">
    <name type="scientific">Runella defluvii</name>
    <dbReference type="NCBI Taxonomy" id="370973"/>
    <lineage>
        <taxon>Bacteria</taxon>
        <taxon>Pseudomonadati</taxon>
        <taxon>Bacteroidota</taxon>
        <taxon>Cytophagia</taxon>
        <taxon>Cytophagales</taxon>
        <taxon>Spirosomataceae</taxon>
        <taxon>Runella</taxon>
    </lineage>
</organism>
<gene>
    <name evidence="2" type="ORF">FHS57_002247</name>
</gene>
<dbReference type="RefSeq" id="WP_028525320.1">
    <property type="nucleotide sequence ID" value="NZ_JACIBY010000004.1"/>
</dbReference>
<keyword evidence="3" id="KW-1185">Reference proteome</keyword>
<keyword evidence="1" id="KW-0732">Signal</keyword>
<reference evidence="2 3" key="1">
    <citation type="submission" date="2020-08" db="EMBL/GenBank/DDBJ databases">
        <title>Genomic Encyclopedia of Type Strains, Phase IV (KMG-IV): sequencing the most valuable type-strain genomes for metagenomic binning, comparative biology and taxonomic classification.</title>
        <authorList>
            <person name="Goeker M."/>
        </authorList>
    </citation>
    <scope>NUCLEOTIDE SEQUENCE [LARGE SCALE GENOMIC DNA]</scope>
    <source>
        <strain evidence="2 3">DSM 17976</strain>
    </source>
</reference>
<dbReference type="EMBL" id="JACIBY010000004">
    <property type="protein sequence ID" value="MBB3838242.1"/>
    <property type="molecule type" value="Genomic_DNA"/>
</dbReference>
<name>A0A7W5ZM40_9BACT</name>
<proteinExistence type="predicted"/>
<evidence type="ECO:0000313" key="2">
    <source>
        <dbReference type="EMBL" id="MBB3838242.1"/>
    </source>
</evidence>
<dbReference type="AlphaFoldDB" id="A0A7W5ZM40"/>
<protein>
    <recommendedName>
        <fullName evidence="4">PorT family protein</fullName>
    </recommendedName>
</protein>
<dbReference type="Proteomes" id="UP000541352">
    <property type="component" value="Unassembled WGS sequence"/>
</dbReference>
<evidence type="ECO:0008006" key="4">
    <source>
        <dbReference type="Google" id="ProtNLM"/>
    </source>
</evidence>
<sequence length="253" mass="27930">MKAVSTITLALLLLVQAAWSQQRRTKTNAEDDGEEEYSSITTYGVTTNTNSGLLGGFVFRHSSQIDKELFGRHQYRYLGLELVNVRHPKELSQSSNTGARFTPGKQNYLFVLRPQYGREIILSNRNNDEGISINGILAAGVSLGILKPYYIQYQVRPGVVRTEAYDPLKHTDLGNILGSGNILQGLGNSKIIPGINAKLGFSFELSAFRSNLTGVEIGFLTELFGKAPVIIPFAENRSLFTSGYVTLFFGNKK</sequence>
<comment type="caution">
    <text evidence="2">The sequence shown here is derived from an EMBL/GenBank/DDBJ whole genome shotgun (WGS) entry which is preliminary data.</text>
</comment>
<evidence type="ECO:0000256" key="1">
    <source>
        <dbReference type="SAM" id="SignalP"/>
    </source>
</evidence>
<evidence type="ECO:0000313" key="3">
    <source>
        <dbReference type="Proteomes" id="UP000541352"/>
    </source>
</evidence>